<evidence type="ECO:0000256" key="1">
    <source>
        <dbReference type="SAM" id="MobiDB-lite"/>
    </source>
</evidence>
<sequence length="423" mass="42343">MTPQRCIAMNKGRRYAGVFFDTCYGSENLDATTFVPGDTCSIPCPGDANQICGGNAVAGNVTTIRVRRKLRPRVAKRAAPPNVLLTIYELIVGLPGTTIVGPGATVLGIPPTVVEPGTTVSGPVVPGPASTVAIGAPTTVTAVSPGAAGSGPGADDEFIVNPVPPAETSLVESLSTASTVHVTQNPNLPGSAVPINPPVLDIIRSVVTTVTYTIVDPTEPTGLLSVELCTTLYFEDCNCPTQVIPAVPMATVESKCRKCGPNGENTVTLTVPADLNRVSSSGSDVSAGVPEPPKVSPGHGGGSDAVADSASAPDGQDTKDVPNVSGSQQVQNVPATGPDSPPSLATPVGNRPINPGPAGVPAPTPLGNIPGSTPPGSDALAPPSSPNTVVVAGAQGLRHSLGLAYLAPAIACSLAMLSVFGSY</sequence>
<keyword evidence="4" id="KW-1185">Reference proteome</keyword>
<protein>
    <recommendedName>
        <fullName evidence="2">WSC domain-containing protein</fullName>
    </recommendedName>
</protein>
<dbReference type="InterPro" id="IPR002889">
    <property type="entry name" value="WSC_carb-bd"/>
</dbReference>
<feature type="compositionally biased region" description="Low complexity" evidence="1">
    <location>
        <begin position="278"/>
        <end position="289"/>
    </location>
</feature>
<evidence type="ECO:0000313" key="4">
    <source>
        <dbReference type="Proteomes" id="UP000186583"/>
    </source>
</evidence>
<organism evidence="3 4">
    <name type="scientific">Colletotrichum chlorophyti</name>
    <dbReference type="NCBI Taxonomy" id="708187"/>
    <lineage>
        <taxon>Eukaryota</taxon>
        <taxon>Fungi</taxon>
        <taxon>Dikarya</taxon>
        <taxon>Ascomycota</taxon>
        <taxon>Pezizomycotina</taxon>
        <taxon>Sordariomycetes</taxon>
        <taxon>Hypocreomycetidae</taxon>
        <taxon>Glomerellales</taxon>
        <taxon>Glomerellaceae</taxon>
        <taxon>Colletotrichum</taxon>
    </lineage>
</organism>
<feature type="compositionally biased region" description="Polar residues" evidence="1">
    <location>
        <begin position="324"/>
        <end position="334"/>
    </location>
</feature>
<evidence type="ECO:0000259" key="2">
    <source>
        <dbReference type="Pfam" id="PF01822"/>
    </source>
</evidence>
<gene>
    <name evidence="3" type="ORF">CCHL11_07387</name>
</gene>
<feature type="domain" description="WSC" evidence="2">
    <location>
        <begin position="1"/>
        <end position="54"/>
    </location>
</feature>
<dbReference type="OrthoDB" id="2019572at2759"/>
<feature type="compositionally biased region" description="Pro residues" evidence="1">
    <location>
        <begin position="354"/>
        <end position="364"/>
    </location>
</feature>
<dbReference type="AlphaFoldDB" id="A0A1Q8S695"/>
<comment type="caution">
    <text evidence="3">The sequence shown here is derived from an EMBL/GenBank/DDBJ whole genome shotgun (WGS) entry which is preliminary data.</text>
</comment>
<evidence type="ECO:0000313" key="3">
    <source>
        <dbReference type="EMBL" id="OLN96927.1"/>
    </source>
</evidence>
<feature type="region of interest" description="Disordered" evidence="1">
    <location>
        <begin position="270"/>
        <end position="387"/>
    </location>
</feature>
<name>A0A1Q8S695_9PEZI</name>
<dbReference type="Pfam" id="PF01822">
    <property type="entry name" value="WSC"/>
    <property type="match status" value="1"/>
</dbReference>
<reference evidence="3 4" key="1">
    <citation type="submission" date="2016-11" db="EMBL/GenBank/DDBJ databases">
        <title>Draft Genome Assembly of Colletotrichum chlorophyti a pathogen of herbaceous plants.</title>
        <authorList>
            <person name="Gan P."/>
            <person name="Narusaka M."/>
            <person name="Tsushima A."/>
            <person name="Narusaka Y."/>
            <person name="Takano Y."/>
            <person name="Shirasu K."/>
        </authorList>
    </citation>
    <scope>NUCLEOTIDE SEQUENCE [LARGE SCALE GENOMIC DNA]</scope>
    <source>
        <strain evidence="3 4">NTL11</strain>
    </source>
</reference>
<accession>A0A1Q8S695</accession>
<proteinExistence type="predicted"/>
<feature type="compositionally biased region" description="Low complexity" evidence="1">
    <location>
        <begin position="304"/>
        <end position="315"/>
    </location>
</feature>
<dbReference type="Proteomes" id="UP000186583">
    <property type="component" value="Unassembled WGS sequence"/>
</dbReference>
<dbReference type="EMBL" id="MPGH01000012">
    <property type="protein sequence ID" value="OLN96927.1"/>
    <property type="molecule type" value="Genomic_DNA"/>
</dbReference>